<dbReference type="PANTHER" id="PTHR45960:SF5">
    <property type="entry name" value="GRB2-ASSOCIATED-BINDING PROTEIN 1"/>
    <property type="match status" value="1"/>
</dbReference>
<dbReference type="EMBL" id="QXTE01000001">
    <property type="protein sequence ID" value="TFK16229.1"/>
    <property type="molecule type" value="Genomic_DNA"/>
</dbReference>
<comment type="caution">
    <text evidence="2">The sequence shown here is derived from an EMBL/GenBank/DDBJ whole genome shotgun (WGS) entry which is preliminary data.</text>
</comment>
<evidence type="ECO:0000313" key="3">
    <source>
        <dbReference type="Proteomes" id="UP000297703"/>
    </source>
</evidence>
<feature type="region of interest" description="Disordered" evidence="1">
    <location>
        <begin position="88"/>
        <end position="119"/>
    </location>
</feature>
<feature type="compositionally biased region" description="Polar residues" evidence="1">
    <location>
        <begin position="98"/>
        <end position="119"/>
    </location>
</feature>
<dbReference type="GO" id="GO:0005737">
    <property type="term" value="C:cytoplasm"/>
    <property type="evidence" value="ECO:0007669"/>
    <property type="project" value="TreeGrafter"/>
</dbReference>
<dbReference type="PANTHER" id="PTHR45960">
    <property type="entry name" value="GRB2-ASSOCIATED-BINDING PROTEIN"/>
    <property type="match status" value="1"/>
</dbReference>
<feature type="region of interest" description="Disordered" evidence="1">
    <location>
        <begin position="379"/>
        <end position="573"/>
    </location>
</feature>
<proteinExistence type="predicted"/>
<sequence>MNKWVRCICDICGFNPTEEDAVKPLGSSLQSSAELPLAVNTSPPSVQAESSLPPPYQLINIPPLESSSSQEDPQDYLLLINCQSKKPEPTRLHADSAKSISSETDCNDNVPSHKNSAPSLSKHAVNGFFQQQSTYDSPPPRAASVSVDCSLYNLPRSYSQDGLPKATSPSGTDAEGEQHVFNTPSATSSLDTQMRHFSISYDIPPTPGGTYQIPRTFPEGTSKLETIPDIPPPRPPKPHHASDRSPVETCSITRTASDTDSSYCIPTAGLPPSRSNTISTVDLNIFRKDISSQDCYDIPRSFPNDRASSLEGFKNRSMFTVGSVSSEELDENYVPMNPNSPPRQHSSSFTEPIQETNYVPMTPGTFDFSLFGMQVPPPAHMGFRSSPKTPPRRPVPVAECEPPPVDRNLKPDRKGQSPKILRPKPHGLERTDSQTIGDFATRRKAKPAPLEIKPLPEWEELQAPVRSPITRSFARDSSRFPMSPRPDSVHSTTSSSDSHDSEENYVPMNPNQSTEDSILFGSNSLDGGSSPRVKPKGDKQVEYLDLDLDSGKSTPPRKKKSSGSGSSVADERVDYVVVDQQKTLALKSTREAWTDGRQSTESETPTKSVK</sequence>
<feature type="compositionally biased region" description="Polar residues" evidence="1">
    <location>
        <begin position="509"/>
        <end position="527"/>
    </location>
</feature>
<feature type="region of interest" description="Disordered" evidence="1">
    <location>
        <begin position="217"/>
        <end position="249"/>
    </location>
</feature>
<evidence type="ECO:0000313" key="2">
    <source>
        <dbReference type="EMBL" id="TFK16229.1"/>
    </source>
</evidence>
<feature type="compositionally biased region" description="Basic and acidic residues" evidence="1">
    <location>
        <begin position="588"/>
        <end position="600"/>
    </location>
</feature>
<evidence type="ECO:0000256" key="1">
    <source>
        <dbReference type="SAM" id="MobiDB-lite"/>
    </source>
</evidence>
<dbReference type="GO" id="GO:0007165">
    <property type="term" value="P:signal transduction"/>
    <property type="evidence" value="ECO:0007669"/>
    <property type="project" value="TreeGrafter"/>
</dbReference>
<feature type="region of interest" description="Disordered" evidence="1">
    <location>
        <begin position="587"/>
        <end position="610"/>
    </location>
</feature>
<feature type="compositionally biased region" description="Polar residues" evidence="1">
    <location>
        <begin position="601"/>
        <end position="610"/>
    </location>
</feature>
<gene>
    <name evidence="2" type="ORF">DR999_PMT00142</name>
</gene>
<dbReference type="OrthoDB" id="67516at2759"/>
<dbReference type="InterPro" id="IPR046355">
    <property type="entry name" value="Gab1-4-like"/>
</dbReference>
<protein>
    <submittedName>
        <fullName evidence="2">Mastermind-like protein 3</fullName>
    </submittedName>
</protein>
<feature type="region of interest" description="Disordered" evidence="1">
    <location>
        <begin position="156"/>
        <end position="189"/>
    </location>
</feature>
<dbReference type="AlphaFoldDB" id="A0A4D9F019"/>
<feature type="compositionally biased region" description="Polar residues" evidence="1">
    <location>
        <begin position="40"/>
        <end position="50"/>
    </location>
</feature>
<keyword evidence="3" id="KW-1185">Reference proteome</keyword>
<reference evidence="2 3" key="1">
    <citation type="submission" date="2019-04" db="EMBL/GenBank/DDBJ databases">
        <title>Draft genome of the big-headed turtle Platysternon megacephalum.</title>
        <authorList>
            <person name="Gong S."/>
        </authorList>
    </citation>
    <scope>NUCLEOTIDE SEQUENCE [LARGE SCALE GENOMIC DNA]</scope>
    <source>
        <strain evidence="2">DO16091913</strain>
        <tissue evidence="2">Muscle</tissue>
    </source>
</reference>
<feature type="region of interest" description="Disordered" evidence="1">
    <location>
        <begin position="40"/>
        <end position="72"/>
    </location>
</feature>
<dbReference type="GO" id="GO:0035591">
    <property type="term" value="F:signaling adaptor activity"/>
    <property type="evidence" value="ECO:0007669"/>
    <property type="project" value="TreeGrafter"/>
</dbReference>
<feature type="compositionally biased region" description="Polar residues" evidence="1">
    <location>
        <begin position="180"/>
        <end position="189"/>
    </location>
</feature>
<accession>A0A4D9F019</accession>
<organism evidence="2 3">
    <name type="scientific">Platysternon megacephalum</name>
    <name type="common">big-headed turtle</name>
    <dbReference type="NCBI Taxonomy" id="55544"/>
    <lineage>
        <taxon>Eukaryota</taxon>
        <taxon>Metazoa</taxon>
        <taxon>Chordata</taxon>
        <taxon>Craniata</taxon>
        <taxon>Vertebrata</taxon>
        <taxon>Euteleostomi</taxon>
        <taxon>Archelosauria</taxon>
        <taxon>Testudinata</taxon>
        <taxon>Testudines</taxon>
        <taxon>Cryptodira</taxon>
        <taxon>Durocryptodira</taxon>
        <taxon>Testudinoidea</taxon>
        <taxon>Platysternidae</taxon>
        <taxon>Platysternon</taxon>
    </lineage>
</organism>
<dbReference type="Proteomes" id="UP000297703">
    <property type="component" value="Unassembled WGS sequence"/>
</dbReference>
<reference evidence="2 3" key="2">
    <citation type="submission" date="2019-04" db="EMBL/GenBank/DDBJ databases">
        <title>The genome sequence of big-headed turtle.</title>
        <authorList>
            <person name="Gong S."/>
        </authorList>
    </citation>
    <scope>NUCLEOTIDE SEQUENCE [LARGE SCALE GENOMIC DNA]</scope>
    <source>
        <strain evidence="2">DO16091913</strain>
        <tissue evidence="2">Muscle</tissue>
    </source>
</reference>
<dbReference type="STRING" id="55544.A0A4D9F019"/>
<name>A0A4D9F019_9SAUR</name>